<accession>A0ABN8SHK2</accession>
<evidence type="ECO:0000313" key="3">
    <source>
        <dbReference type="Proteomes" id="UP001159405"/>
    </source>
</evidence>
<feature type="compositionally biased region" description="Basic and acidic residues" evidence="1">
    <location>
        <begin position="154"/>
        <end position="178"/>
    </location>
</feature>
<organism evidence="2 3">
    <name type="scientific">Porites lobata</name>
    <dbReference type="NCBI Taxonomy" id="104759"/>
    <lineage>
        <taxon>Eukaryota</taxon>
        <taxon>Metazoa</taxon>
        <taxon>Cnidaria</taxon>
        <taxon>Anthozoa</taxon>
        <taxon>Hexacorallia</taxon>
        <taxon>Scleractinia</taxon>
        <taxon>Fungiina</taxon>
        <taxon>Poritidae</taxon>
        <taxon>Porites</taxon>
    </lineage>
</organism>
<dbReference type="Proteomes" id="UP001159405">
    <property type="component" value="Unassembled WGS sequence"/>
</dbReference>
<sequence>MRTAEIGPYLMCMKQFFEAFSPMGFWRILQKFEKAWDKDESTSAQIKSSKKDRNKKIQKKIRSDAMIFEFLRQCEKRQIKRTLIHYVVSAYESQQEYMYNMPKTCASTEITMHERNQGLKEANKVLDWLSSLDRFIRKRQAPAESNCGEEEECQEKKPKTTEDMEDSSSRKRYEEKRKQEGRSFQQEWKKTFGWLQFDKTKILYLKMLCSEGRSGFPWTEPCHRTIFSQIKELEKENSCVMIFGSVNQRFVVLILTLGKRG</sequence>
<evidence type="ECO:0000256" key="1">
    <source>
        <dbReference type="SAM" id="MobiDB-lite"/>
    </source>
</evidence>
<comment type="caution">
    <text evidence="2">The sequence shown here is derived from an EMBL/GenBank/DDBJ whole genome shotgun (WGS) entry which is preliminary data.</text>
</comment>
<name>A0ABN8SHK2_9CNID</name>
<keyword evidence="3" id="KW-1185">Reference proteome</keyword>
<protein>
    <submittedName>
        <fullName evidence="2">Uncharacterized protein</fullName>
    </submittedName>
</protein>
<gene>
    <name evidence="2" type="ORF">PLOB_00044887</name>
</gene>
<dbReference type="EMBL" id="CALNXK010000774">
    <property type="protein sequence ID" value="CAH3189867.1"/>
    <property type="molecule type" value="Genomic_DNA"/>
</dbReference>
<feature type="region of interest" description="Disordered" evidence="1">
    <location>
        <begin position="146"/>
        <end position="178"/>
    </location>
</feature>
<proteinExistence type="predicted"/>
<evidence type="ECO:0000313" key="2">
    <source>
        <dbReference type="EMBL" id="CAH3189867.1"/>
    </source>
</evidence>
<reference evidence="2 3" key="1">
    <citation type="submission" date="2022-05" db="EMBL/GenBank/DDBJ databases">
        <authorList>
            <consortium name="Genoscope - CEA"/>
            <person name="William W."/>
        </authorList>
    </citation>
    <scope>NUCLEOTIDE SEQUENCE [LARGE SCALE GENOMIC DNA]</scope>
</reference>